<proteinExistence type="predicted"/>
<feature type="domain" description="HTH arsR-type" evidence="5">
    <location>
        <begin position="32"/>
        <end position="126"/>
    </location>
</feature>
<dbReference type="NCBIfam" id="NF033788">
    <property type="entry name" value="HTH_metalloreg"/>
    <property type="match status" value="1"/>
</dbReference>
<dbReference type="Proteomes" id="UP000637720">
    <property type="component" value="Unassembled WGS sequence"/>
</dbReference>
<keyword evidence="1" id="KW-0805">Transcription regulation</keyword>
<dbReference type="InterPro" id="IPR011991">
    <property type="entry name" value="ArsR-like_HTH"/>
</dbReference>
<dbReference type="Pfam" id="PF01022">
    <property type="entry name" value="HTH_5"/>
    <property type="match status" value="1"/>
</dbReference>
<evidence type="ECO:0000313" key="7">
    <source>
        <dbReference type="Proteomes" id="UP000637720"/>
    </source>
</evidence>
<gene>
    <name evidence="6" type="ORF">GCM10007043_04210</name>
</gene>
<dbReference type="PROSITE" id="PS00846">
    <property type="entry name" value="HTH_ARSR_1"/>
    <property type="match status" value="1"/>
</dbReference>
<accession>A0A8J3BAQ1</accession>
<dbReference type="PANTHER" id="PTHR43132:SF6">
    <property type="entry name" value="HTH-TYPE TRANSCRIPTIONAL REPRESSOR CZRA"/>
    <property type="match status" value="1"/>
</dbReference>
<keyword evidence="4" id="KW-0105">Cadmium resistance</keyword>
<dbReference type="PANTHER" id="PTHR43132">
    <property type="entry name" value="ARSENICAL RESISTANCE OPERON REPRESSOR ARSR-RELATED"/>
    <property type="match status" value="1"/>
</dbReference>
<comment type="caution">
    <text evidence="6">The sequence shown here is derived from an EMBL/GenBank/DDBJ whole genome shotgun (WGS) entry which is preliminary data.</text>
</comment>
<dbReference type="CDD" id="cd00090">
    <property type="entry name" value="HTH_ARSR"/>
    <property type="match status" value="1"/>
</dbReference>
<keyword evidence="7" id="KW-1185">Reference proteome</keyword>
<reference evidence="6" key="2">
    <citation type="submission" date="2020-09" db="EMBL/GenBank/DDBJ databases">
        <authorList>
            <person name="Sun Q."/>
            <person name="Ohkuma M."/>
        </authorList>
    </citation>
    <scope>NUCLEOTIDE SEQUENCE</scope>
    <source>
        <strain evidence="6">JCM 14719</strain>
    </source>
</reference>
<dbReference type="InterPro" id="IPR018334">
    <property type="entry name" value="ArsR_HTH"/>
</dbReference>
<organism evidence="6 7">
    <name type="scientific">Calditerricola satsumensis</name>
    <dbReference type="NCBI Taxonomy" id="373054"/>
    <lineage>
        <taxon>Bacteria</taxon>
        <taxon>Bacillati</taxon>
        <taxon>Bacillota</taxon>
        <taxon>Bacilli</taxon>
        <taxon>Bacillales</taxon>
        <taxon>Bacillaceae</taxon>
        <taxon>Calditerricola</taxon>
    </lineage>
</organism>
<evidence type="ECO:0000256" key="1">
    <source>
        <dbReference type="ARBA" id="ARBA00023015"/>
    </source>
</evidence>
<protein>
    <submittedName>
        <fullName evidence="6">Transcriptional regulator</fullName>
    </submittedName>
</protein>
<name>A0A8J3BAQ1_9BACI</name>
<dbReference type="GO" id="GO:0003700">
    <property type="term" value="F:DNA-binding transcription factor activity"/>
    <property type="evidence" value="ECO:0007669"/>
    <property type="project" value="InterPro"/>
</dbReference>
<sequence length="134" mass="14903">MSPRPIRCQPEPDAPVCEVNVVHQDVVSRLKPEVERMEGVATVFKALADDTRVKIVYALSQAELCVCDVAALIGSTKATASYHLRLLHHMGLAKYRREGKLVYYRLADSSIGNLVREVLHHLHCDRGEKEAGGK</sequence>
<dbReference type="SUPFAM" id="SSF46785">
    <property type="entry name" value="Winged helix' DNA-binding domain"/>
    <property type="match status" value="1"/>
</dbReference>
<evidence type="ECO:0000313" key="6">
    <source>
        <dbReference type="EMBL" id="GGJ93613.1"/>
    </source>
</evidence>
<evidence type="ECO:0000256" key="2">
    <source>
        <dbReference type="ARBA" id="ARBA00023125"/>
    </source>
</evidence>
<dbReference type="GO" id="GO:0003677">
    <property type="term" value="F:DNA binding"/>
    <property type="evidence" value="ECO:0007669"/>
    <property type="project" value="UniProtKB-KW"/>
</dbReference>
<dbReference type="InterPro" id="IPR051011">
    <property type="entry name" value="Metal_resp_trans_reg"/>
</dbReference>
<dbReference type="GO" id="GO:0046686">
    <property type="term" value="P:response to cadmium ion"/>
    <property type="evidence" value="ECO:0007669"/>
    <property type="project" value="UniProtKB-KW"/>
</dbReference>
<evidence type="ECO:0000256" key="3">
    <source>
        <dbReference type="ARBA" id="ARBA00023163"/>
    </source>
</evidence>
<dbReference type="RefSeq" id="WP_054670559.1">
    <property type="nucleotide sequence ID" value="NZ_BMOF01000004.1"/>
</dbReference>
<dbReference type="EMBL" id="BMOF01000004">
    <property type="protein sequence ID" value="GGJ93613.1"/>
    <property type="molecule type" value="Genomic_DNA"/>
</dbReference>
<keyword evidence="3" id="KW-0804">Transcription</keyword>
<dbReference type="AlphaFoldDB" id="A0A8J3BAQ1"/>
<dbReference type="SMART" id="SM00418">
    <property type="entry name" value="HTH_ARSR"/>
    <property type="match status" value="1"/>
</dbReference>
<dbReference type="PRINTS" id="PR00778">
    <property type="entry name" value="HTHARSR"/>
</dbReference>
<dbReference type="Gene3D" id="1.10.10.10">
    <property type="entry name" value="Winged helix-like DNA-binding domain superfamily/Winged helix DNA-binding domain"/>
    <property type="match status" value="1"/>
</dbReference>
<keyword evidence="2" id="KW-0238">DNA-binding</keyword>
<evidence type="ECO:0000259" key="5">
    <source>
        <dbReference type="PROSITE" id="PS50987"/>
    </source>
</evidence>
<evidence type="ECO:0000256" key="4">
    <source>
        <dbReference type="ARBA" id="ARBA00043263"/>
    </source>
</evidence>
<dbReference type="InterPro" id="IPR036388">
    <property type="entry name" value="WH-like_DNA-bd_sf"/>
</dbReference>
<dbReference type="PROSITE" id="PS50987">
    <property type="entry name" value="HTH_ARSR_2"/>
    <property type="match status" value="1"/>
</dbReference>
<dbReference type="InterPro" id="IPR001845">
    <property type="entry name" value="HTH_ArsR_DNA-bd_dom"/>
</dbReference>
<reference evidence="6" key="1">
    <citation type="journal article" date="2014" name="Int. J. Syst. Evol. Microbiol.">
        <title>Complete genome sequence of Corynebacterium casei LMG S-19264T (=DSM 44701T), isolated from a smear-ripened cheese.</title>
        <authorList>
            <consortium name="US DOE Joint Genome Institute (JGI-PGF)"/>
            <person name="Walter F."/>
            <person name="Albersmeier A."/>
            <person name="Kalinowski J."/>
            <person name="Ruckert C."/>
        </authorList>
    </citation>
    <scope>NUCLEOTIDE SEQUENCE</scope>
    <source>
        <strain evidence="6">JCM 14719</strain>
    </source>
</reference>
<dbReference type="InterPro" id="IPR036390">
    <property type="entry name" value="WH_DNA-bd_sf"/>
</dbReference>